<keyword evidence="1" id="KW-0732">Signal</keyword>
<dbReference type="Gene3D" id="2.60.40.3140">
    <property type="match status" value="1"/>
</dbReference>
<evidence type="ECO:0000313" key="2">
    <source>
        <dbReference type="EMBL" id="MBE6270520.1"/>
    </source>
</evidence>
<comment type="caution">
    <text evidence="2">The sequence shown here is derived from an EMBL/GenBank/DDBJ whole genome shotgun (WGS) entry which is preliminary data.</text>
</comment>
<sequence length="658" mass="74631">MKLKLLLALLVMNQMLYAQTIEPNLKWGKPTDAELKMTEYADDKDADAVVLYHKTDVYYNFVNGDFKVYYDVRTRLKVLKPDGKRVADKSINYVENENNRMRKEVITGLKAVAYNLENDKLVKTKMEQSMVHRERLDKNMKQLKFSVPQVKVGTVIEYEFCLESDIYYDIYSWYAQSDIPVLYTCYNLAIPEWLGFNIEETGGWPMEKKLDGGSLKLTAGNASEFVATKEYHFNANHLPALKQDGYVWCTENYGNKVTAELRGIYIPGAIQKNYTSTWADINVQLLEDNDFGGRLKNSSPLKAAIVAAGIPDIADKRERFAAVWKMLKSKVRWNGDYAFWGKSASKVLKEGTGTNADINFLLINMLHDANIDAVPVVLRTRDKGFLPITHASLKFLNTFVVAIHTDESRWDYFDASAEDGYLNTLPAILLVERARILDKDGQGDWVDLMAVANSKEASSIQVTLSADGVLDGTRRRLLNDEAAALFRKKWREAKDSMELIHQLQEKSGMEIKTYQIAGRNDFSSQAVETVGFTKQCDTTGDVIFLNPLVFAPLSESPFTAAERRLPIEFPFKQTESVNVVISLPEGYVVEDMPKPVVLKYDGMTVRIGTRVSDGILTTQFLFRIDKTFFPVETYQDVKAFLDKLAECCKSMVTIKKMA</sequence>
<evidence type="ECO:0000313" key="3">
    <source>
        <dbReference type="Proteomes" id="UP000806522"/>
    </source>
</evidence>
<reference evidence="2" key="1">
    <citation type="submission" date="2019-04" db="EMBL/GenBank/DDBJ databases">
        <title>Evolution of Biomass-Degrading Anaerobic Consortia Revealed by Metagenomics.</title>
        <authorList>
            <person name="Peng X."/>
        </authorList>
    </citation>
    <scope>NUCLEOTIDE SEQUENCE</scope>
    <source>
        <strain evidence="2">SIG140</strain>
    </source>
</reference>
<feature type="chain" id="PRO_5038417742" evidence="1">
    <location>
        <begin position="21"/>
        <end position="658"/>
    </location>
</feature>
<feature type="signal peptide" evidence="1">
    <location>
        <begin position="1"/>
        <end position="20"/>
    </location>
</feature>
<dbReference type="Proteomes" id="UP000806522">
    <property type="component" value="Unassembled WGS sequence"/>
</dbReference>
<dbReference type="Gene3D" id="2.60.120.1130">
    <property type="match status" value="1"/>
</dbReference>
<accession>A0A9D5NZN4</accession>
<dbReference type="Gene3D" id="3.10.620.30">
    <property type="match status" value="1"/>
</dbReference>
<protein>
    <submittedName>
        <fullName evidence="2">DUF3857 domain-containing protein</fullName>
    </submittedName>
</protein>
<name>A0A9D5NZN4_XYLRU</name>
<gene>
    <name evidence="2" type="ORF">E7101_06165</name>
</gene>
<dbReference type="AlphaFoldDB" id="A0A9D5NZN4"/>
<organism evidence="2 3">
    <name type="scientific">Xylanibacter ruminicola</name>
    <name type="common">Prevotella ruminicola</name>
    <dbReference type="NCBI Taxonomy" id="839"/>
    <lineage>
        <taxon>Bacteria</taxon>
        <taxon>Pseudomonadati</taxon>
        <taxon>Bacteroidota</taxon>
        <taxon>Bacteroidia</taxon>
        <taxon>Bacteroidales</taxon>
        <taxon>Prevotellaceae</taxon>
        <taxon>Xylanibacter</taxon>
    </lineage>
</organism>
<dbReference type="EMBL" id="SUYC01000005">
    <property type="protein sequence ID" value="MBE6270520.1"/>
    <property type="molecule type" value="Genomic_DNA"/>
</dbReference>
<proteinExistence type="predicted"/>
<evidence type="ECO:0000256" key="1">
    <source>
        <dbReference type="SAM" id="SignalP"/>
    </source>
</evidence>